<evidence type="ECO:0000256" key="2">
    <source>
        <dbReference type="ARBA" id="ARBA00012502"/>
    </source>
</evidence>
<dbReference type="InterPro" id="IPR049006">
    <property type="entry name" value="MsrA_helical"/>
</dbReference>
<dbReference type="InterPro" id="IPR002569">
    <property type="entry name" value="Met_Sox_Rdtase_MsrA_dom"/>
</dbReference>
<dbReference type="Pfam" id="PF20939">
    <property type="entry name" value="MsrA_helical"/>
    <property type="match status" value="1"/>
</dbReference>
<keyword evidence="8" id="KW-1185">Reference proteome</keyword>
<evidence type="ECO:0000313" key="8">
    <source>
        <dbReference type="Proteomes" id="UP000770661"/>
    </source>
</evidence>
<dbReference type="SUPFAM" id="SSF55068">
    <property type="entry name" value="Peptide methionine sulfoxide reductase"/>
    <property type="match status" value="1"/>
</dbReference>
<comment type="caution">
    <text evidence="7">The sequence shown here is derived from an EMBL/GenBank/DDBJ whole genome shotgun (WGS) entry which is preliminary data.</text>
</comment>
<dbReference type="PANTHER" id="PTHR43774">
    <property type="entry name" value="PEPTIDE METHIONINE SULFOXIDE REDUCTASE"/>
    <property type="match status" value="1"/>
</dbReference>
<feature type="domain" description="Peptide methionine sulphoxide reductase MsrA" evidence="5">
    <location>
        <begin position="12"/>
        <end position="68"/>
    </location>
</feature>
<evidence type="ECO:0000256" key="1">
    <source>
        <dbReference type="ARBA" id="ARBA00005591"/>
    </source>
</evidence>
<comment type="similarity">
    <text evidence="1">Belongs to the MsrA Met sulfoxide reductase family.</text>
</comment>
<dbReference type="AlphaFoldDB" id="A0A8J4Y199"/>
<dbReference type="Pfam" id="PF01625">
    <property type="entry name" value="PMSR"/>
    <property type="match status" value="1"/>
</dbReference>
<sequence>MTGFSPFFSIWQYMSAIFYHDEEQKLMAEKTFEEAQSKIARPIKTSILPFTGFYEAEDYHQKYLLQRHPGLLNALDVEPGEELIRSHVLARINGYLGGYGTVLGFDKEWKDWGITEKMAEYVRAELVSSG</sequence>
<dbReference type="Gene3D" id="3.30.1060.10">
    <property type="entry name" value="Peptide methionine sulphoxide reductase MsrA"/>
    <property type="match status" value="1"/>
</dbReference>
<organism evidence="7 8">
    <name type="scientific">Chionoecetes opilio</name>
    <name type="common">Atlantic snow crab</name>
    <name type="synonym">Cancer opilio</name>
    <dbReference type="NCBI Taxonomy" id="41210"/>
    <lineage>
        <taxon>Eukaryota</taxon>
        <taxon>Metazoa</taxon>
        <taxon>Ecdysozoa</taxon>
        <taxon>Arthropoda</taxon>
        <taxon>Crustacea</taxon>
        <taxon>Multicrustacea</taxon>
        <taxon>Malacostraca</taxon>
        <taxon>Eumalacostraca</taxon>
        <taxon>Eucarida</taxon>
        <taxon>Decapoda</taxon>
        <taxon>Pleocyemata</taxon>
        <taxon>Brachyura</taxon>
        <taxon>Eubrachyura</taxon>
        <taxon>Majoidea</taxon>
        <taxon>Majidae</taxon>
        <taxon>Chionoecetes</taxon>
    </lineage>
</organism>
<dbReference type="InterPro" id="IPR036509">
    <property type="entry name" value="Met_Sox_Rdtase_MsrA_sf"/>
</dbReference>
<reference evidence="7" key="1">
    <citation type="submission" date="2020-07" db="EMBL/GenBank/DDBJ databases">
        <title>The High-quality genome of the commercially important snow crab, Chionoecetes opilio.</title>
        <authorList>
            <person name="Jeong J.-H."/>
            <person name="Ryu S."/>
        </authorList>
    </citation>
    <scope>NUCLEOTIDE SEQUENCE</scope>
    <source>
        <strain evidence="7">MADBK_172401_WGS</strain>
        <tissue evidence="7">Digestive gland</tissue>
    </source>
</reference>
<name>A0A8J4Y199_CHIOP</name>
<evidence type="ECO:0000259" key="5">
    <source>
        <dbReference type="Pfam" id="PF01625"/>
    </source>
</evidence>
<evidence type="ECO:0000259" key="6">
    <source>
        <dbReference type="Pfam" id="PF20939"/>
    </source>
</evidence>
<dbReference type="GO" id="GO:0008113">
    <property type="term" value="F:peptide-methionine (S)-S-oxide reductase activity"/>
    <property type="evidence" value="ECO:0007669"/>
    <property type="project" value="UniProtKB-EC"/>
</dbReference>
<proteinExistence type="inferred from homology"/>
<dbReference type="EC" id="1.8.4.11" evidence="2"/>
<dbReference type="EMBL" id="JACEEZ010021555">
    <property type="protein sequence ID" value="KAG0713345.1"/>
    <property type="molecule type" value="Genomic_DNA"/>
</dbReference>
<evidence type="ECO:0000256" key="4">
    <source>
        <dbReference type="ARBA" id="ARBA00030643"/>
    </source>
</evidence>
<protein>
    <recommendedName>
        <fullName evidence="2">peptide-methionine (S)-S-oxide reductase</fullName>
        <ecNumber evidence="2">1.8.4.11</ecNumber>
    </recommendedName>
    <alternativeName>
        <fullName evidence="4">Peptide-methionine (S)-S-oxide reductase</fullName>
    </alternativeName>
</protein>
<accession>A0A8J4Y199</accession>
<gene>
    <name evidence="7" type="primary">Eip71CD</name>
    <name evidence="7" type="ORF">GWK47_016434</name>
</gene>
<dbReference type="OrthoDB" id="77405at2759"/>
<evidence type="ECO:0000256" key="3">
    <source>
        <dbReference type="ARBA" id="ARBA00023002"/>
    </source>
</evidence>
<dbReference type="PANTHER" id="PTHR43774:SF1">
    <property type="entry name" value="PEPTIDE METHIONINE SULFOXIDE REDUCTASE MSRA 2"/>
    <property type="match status" value="1"/>
</dbReference>
<evidence type="ECO:0000313" key="7">
    <source>
        <dbReference type="EMBL" id="KAG0713345.1"/>
    </source>
</evidence>
<feature type="domain" description="Selenoprotein methionine sulfoxide reductase A helical" evidence="6">
    <location>
        <begin position="81"/>
        <end position="109"/>
    </location>
</feature>
<dbReference type="Proteomes" id="UP000770661">
    <property type="component" value="Unassembled WGS sequence"/>
</dbReference>
<keyword evidence="3" id="KW-0560">Oxidoreductase</keyword>